<feature type="compositionally biased region" description="Low complexity" evidence="1">
    <location>
        <begin position="97"/>
        <end position="107"/>
    </location>
</feature>
<organism evidence="2 3">
    <name type="scientific">Trypanosoma theileri</name>
    <dbReference type="NCBI Taxonomy" id="67003"/>
    <lineage>
        <taxon>Eukaryota</taxon>
        <taxon>Discoba</taxon>
        <taxon>Euglenozoa</taxon>
        <taxon>Kinetoplastea</taxon>
        <taxon>Metakinetoplastina</taxon>
        <taxon>Trypanosomatida</taxon>
        <taxon>Trypanosomatidae</taxon>
        <taxon>Trypanosoma</taxon>
    </lineage>
</organism>
<dbReference type="PANTHER" id="PTHR16148:SF14">
    <property type="entry name" value="MYND-TYPE DOMAIN-CONTAINING PROTEIN"/>
    <property type="match status" value="1"/>
</dbReference>
<sequence length="672" mass="75278">MRFSSLRRLQWGPAALNGTAVAPRRKRQFVMREGNNRATPQHHSRNNNNNNNNNNGTVTSPPAGVARGLSQREHYRALREAHQQQQQQQQGEEEGNKNNNNNNNNNNSGKSVPGEWLAPLPRRPAPIDADGYDAAPPTADERRAWLQAALERNAASVVEFTPGGEKDIDTGGRTPADFHANASCTTIPTDSVLYNAVLAGAELDSRRRNNSWTVARKRQQGVCEFAATSSVEGKTTVEKDTAKSDNDNNDENGSGNLEHVIDERRRRQREDEGSYTDVFEGDLLEPNYESIGYSRSTYGMRKLFLSGLTGYQGMITREEEARICDELLHLLQDRRAAYVAEETRYCVNLYEKELGIPGKDTLAFAMNRAPTLQLVLARFFHLGLIPSPPNVCQVSEMIGNFSGYPVHKKPPTIGPYVGILNLVSTTVMHFQHLNCPWFPRIHMNPRSLFIVEQPCLGEYKMGYKRTEQPFHAFEYATRVSKDYRIEVLFATVEVEQTRYLRDAVGLTEYAEKREQEKMGKEQLALPKMPQSSSIETGDEVSLFSGSTDKWLERLNNQLHASEEVTGNTPKKGTMIDGNALREKLLASGCIGTKSRPLETSSLSSLDGETPDSNTEEKNTQPSEKMSPAQRRMAALKARYAFAKRLKEETRPQVSSGGVHLIQGHSPRKQTRL</sequence>
<feature type="region of interest" description="Disordered" evidence="1">
    <location>
        <begin position="228"/>
        <end position="273"/>
    </location>
</feature>
<dbReference type="RefSeq" id="XP_028884604.1">
    <property type="nucleotide sequence ID" value="XM_029024201.1"/>
</dbReference>
<feature type="region of interest" description="Disordered" evidence="1">
    <location>
        <begin position="78"/>
        <end position="136"/>
    </location>
</feature>
<dbReference type="EMBL" id="NBCO01000008">
    <property type="protein sequence ID" value="ORC90538.1"/>
    <property type="molecule type" value="Genomic_DNA"/>
</dbReference>
<dbReference type="Proteomes" id="UP000192257">
    <property type="component" value="Unassembled WGS sequence"/>
</dbReference>
<gene>
    <name evidence="2" type="ORF">TM35_000083360</name>
</gene>
<feature type="compositionally biased region" description="Basic and acidic residues" evidence="1">
    <location>
        <begin position="235"/>
        <end position="246"/>
    </location>
</feature>
<keyword evidence="3" id="KW-1185">Reference proteome</keyword>
<dbReference type="PANTHER" id="PTHR16148">
    <property type="entry name" value="NF-KAPPA-B-REPRESSING FACTOR-RELATED"/>
    <property type="match status" value="1"/>
</dbReference>
<dbReference type="GO" id="GO:0005730">
    <property type="term" value="C:nucleolus"/>
    <property type="evidence" value="ECO:0007669"/>
    <property type="project" value="TreeGrafter"/>
</dbReference>
<feature type="compositionally biased region" description="Low complexity" evidence="1">
    <location>
        <begin position="46"/>
        <end position="55"/>
    </location>
</feature>
<accession>A0A1X0P130</accession>
<name>A0A1X0P130_9TRYP</name>
<dbReference type="AlphaFoldDB" id="A0A1X0P130"/>
<dbReference type="SUPFAM" id="SSF51197">
    <property type="entry name" value="Clavaminate synthase-like"/>
    <property type="match status" value="1"/>
</dbReference>
<feature type="compositionally biased region" description="Basic and acidic residues" evidence="1">
    <location>
        <begin position="259"/>
        <end position="272"/>
    </location>
</feature>
<dbReference type="GO" id="GO:0005654">
    <property type="term" value="C:nucleoplasm"/>
    <property type="evidence" value="ECO:0007669"/>
    <property type="project" value="TreeGrafter"/>
</dbReference>
<reference evidence="2 3" key="1">
    <citation type="submission" date="2017-03" db="EMBL/GenBank/DDBJ databases">
        <title>An alternative strategy for trypanosome survival in the mammalian bloodstream revealed through genome and transcriptome analysis of the ubiquitous bovine parasite Trypanosoma (Megatrypanum) theileri.</title>
        <authorList>
            <person name="Kelly S."/>
            <person name="Ivens A."/>
            <person name="Mott A."/>
            <person name="O'Neill E."/>
            <person name="Emms D."/>
            <person name="Macleod O."/>
            <person name="Voorheis P."/>
            <person name="Matthews J."/>
            <person name="Matthews K."/>
            <person name="Carrington M."/>
        </authorList>
    </citation>
    <scope>NUCLEOTIDE SEQUENCE [LARGE SCALE GENOMIC DNA]</scope>
    <source>
        <strain evidence="2">Edinburgh</strain>
    </source>
</reference>
<evidence type="ECO:0000313" key="2">
    <source>
        <dbReference type="EMBL" id="ORC90538.1"/>
    </source>
</evidence>
<feature type="region of interest" description="Disordered" evidence="1">
    <location>
        <begin position="517"/>
        <end position="537"/>
    </location>
</feature>
<comment type="caution">
    <text evidence="2">The sequence shown here is derived from an EMBL/GenBank/DDBJ whole genome shotgun (WGS) entry which is preliminary data.</text>
</comment>
<dbReference type="Gene3D" id="2.60.120.590">
    <property type="entry name" value="Alpha-ketoglutarate-dependent dioxygenase AlkB-like"/>
    <property type="match status" value="1"/>
</dbReference>
<dbReference type="VEuPathDB" id="TriTrypDB:TM35_000083360"/>
<feature type="compositionally biased region" description="Polar residues" evidence="1">
    <location>
        <begin position="597"/>
        <end position="612"/>
    </location>
</feature>
<evidence type="ECO:0000313" key="3">
    <source>
        <dbReference type="Proteomes" id="UP000192257"/>
    </source>
</evidence>
<dbReference type="OrthoDB" id="271736at2759"/>
<dbReference type="GeneID" id="39983981"/>
<feature type="region of interest" description="Disordered" evidence="1">
    <location>
        <begin position="591"/>
        <end position="672"/>
    </location>
</feature>
<feature type="region of interest" description="Disordered" evidence="1">
    <location>
        <begin position="36"/>
        <end position="65"/>
    </location>
</feature>
<protein>
    <submittedName>
        <fullName evidence="2">Uncharacterized protein</fullName>
    </submittedName>
</protein>
<dbReference type="InterPro" id="IPR037151">
    <property type="entry name" value="AlkB-like_sf"/>
</dbReference>
<proteinExistence type="predicted"/>
<evidence type="ECO:0000256" key="1">
    <source>
        <dbReference type="SAM" id="MobiDB-lite"/>
    </source>
</evidence>